<dbReference type="EMBL" id="GBXM01064308">
    <property type="protein sequence ID" value="JAH44269.1"/>
    <property type="molecule type" value="Transcribed_RNA"/>
</dbReference>
<name>A0A0E9SSG0_ANGAN</name>
<protein>
    <submittedName>
        <fullName evidence="1">Uncharacterized protein</fullName>
    </submittedName>
</protein>
<reference evidence="1" key="1">
    <citation type="submission" date="2014-11" db="EMBL/GenBank/DDBJ databases">
        <authorList>
            <person name="Amaro Gonzalez C."/>
        </authorList>
    </citation>
    <scope>NUCLEOTIDE SEQUENCE</scope>
</reference>
<dbReference type="AlphaFoldDB" id="A0A0E9SSG0"/>
<reference evidence="1" key="2">
    <citation type="journal article" date="2015" name="Fish Shellfish Immunol.">
        <title>Early steps in the European eel (Anguilla anguilla)-Vibrio vulnificus interaction in the gills: Role of the RtxA13 toxin.</title>
        <authorList>
            <person name="Callol A."/>
            <person name="Pajuelo D."/>
            <person name="Ebbesson L."/>
            <person name="Teles M."/>
            <person name="MacKenzie S."/>
            <person name="Amaro C."/>
        </authorList>
    </citation>
    <scope>NUCLEOTIDE SEQUENCE</scope>
</reference>
<sequence length="48" mass="6081">MGMTRRIRRRLTLMLRHMWKAWMMRMMMKMVCYNTSRAVWSKIFLHCV</sequence>
<organism evidence="1">
    <name type="scientific">Anguilla anguilla</name>
    <name type="common">European freshwater eel</name>
    <name type="synonym">Muraena anguilla</name>
    <dbReference type="NCBI Taxonomy" id="7936"/>
    <lineage>
        <taxon>Eukaryota</taxon>
        <taxon>Metazoa</taxon>
        <taxon>Chordata</taxon>
        <taxon>Craniata</taxon>
        <taxon>Vertebrata</taxon>
        <taxon>Euteleostomi</taxon>
        <taxon>Actinopterygii</taxon>
        <taxon>Neopterygii</taxon>
        <taxon>Teleostei</taxon>
        <taxon>Anguilliformes</taxon>
        <taxon>Anguillidae</taxon>
        <taxon>Anguilla</taxon>
    </lineage>
</organism>
<proteinExistence type="predicted"/>
<evidence type="ECO:0000313" key="1">
    <source>
        <dbReference type="EMBL" id="JAH44269.1"/>
    </source>
</evidence>
<accession>A0A0E9SSG0</accession>